<dbReference type="Gene3D" id="3.40.50.720">
    <property type="entry name" value="NAD(P)-binding Rossmann-like Domain"/>
    <property type="match status" value="1"/>
</dbReference>
<dbReference type="EC" id="1.1.1.292" evidence="5"/>
<proteinExistence type="inferred from homology"/>
<feature type="domain" description="GFO/IDH/MocA-like oxidoreductase" evidence="4">
    <location>
        <begin position="137"/>
        <end position="249"/>
    </location>
</feature>
<dbReference type="PANTHER" id="PTHR22604:SF105">
    <property type="entry name" value="TRANS-1,2-DIHYDROBENZENE-1,2-DIOL DEHYDROGENASE"/>
    <property type="match status" value="1"/>
</dbReference>
<reference evidence="5 6" key="1">
    <citation type="journal article" date="2019" name="Anaerobe">
        <title>Detection of Robinsoniella peoriensis in multiple bone samples of a trauma patient.</title>
        <authorList>
            <person name="Schrottner P."/>
            <person name="Hartwich K."/>
            <person name="Bunk B."/>
            <person name="Schober I."/>
            <person name="Helbig S."/>
            <person name="Rudolph W.W."/>
            <person name="Gunzer F."/>
        </authorList>
    </citation>
    <scope>NUCLEOTIDE SEQUENCE [LARGE SCALE GENOMIC DNA]</scope>
    <source>
        <strain evidence="5 6">DSM 106044</strain>
    </source>
</reference>
<organism evidence="5 6">
    <name type="scientific">Robinsoniella peoriensis</name>
    <dbReference type="NCBI Taxonomy" id="180332"/>
    <lineage>
        <taxon>Bacteria</taxon>
        <taxon>Bacillati</taxon>
        <taxon>Bacillota</taxon>
        <taxon>Clostridia</taxon>
        <taxon>Lachnospirales</taxon>
        <taxon>Lachnospiraceae</taxon>
        <taxon>Robinsoniella</taxon>
    </lineage>
</organism>
<accession>A0A4U8Q7W0</accession>
<feature type="domain" description="Gfo/Idh/MocA-like oxidoreductase N-terminal" evidence="3">
    <location>
        <begin position="7"/>
        <end position="125"/>
    </location>
</feature>
<keyword evidence="6" id="KW-1185">Reference proteome</keyword>
<comment type="similarity">
    <text evidence="1">Belongs to the Gfo/Idh/MocA family.</text>
</comment>
<protein>
    <submittedName>
        <fullName evidence="5">1,5-anhydro-D-fructose reductase</fullName>
        <ecNumber evidence="5">1.1.1.292</ecNumber>
    </submittedName>
</protein>
<evidence type="ECO:0000259" key="4">
    <source>
        <dbReference type="Pfam" id="PF22725"/>
    </source>
</evidence>
<evidence type="ECO:0000256" key="1">
    <source>
        <dbReference type="ARBA" id="ARBA00010928"/>
    </source>
</evidence>
<dbReference type="EMBL" id="QGQD01000057">
    <property type="protein sequence ID" value="TLD00213.1"/>
    <property type="molecule type" value="Genomic_DNA"/>
</dbReference>
<comment type="caution">
    <text evidence="5">The sequence shown here is derived from an EMBL/GenBank/DDBJ whole genome shotgun (WGS) entry which is preliminary data.</text>
</comment>
<sequence>MGQEKIFRFAIMGAGGIAEKFCDAVNRLENTEVIAVASKSLERASRFAKKNNVAQAYDSYEEMLKDADPDGVYIATTPNYHFELTMLCLDYKKPVLCEKAMMVNGEEARLVFQRSKELGVFVMEGMWSRFLPHNKIAKQWLDEGKIGNVELAEINIGFQAGNDPKNRFNNPDLAGGAATDITVYCFELMTYFLDRPVKDIHTYMNQSETGVDKTEQISILYDNCIANMHASIAAKLNDEAVFYGTEGKIVVPLVHYGQECSLYRDREEPVHFTDQTENGFIYEIQEMVDCVKRGEVESKVTPHEMTIRCATMFDQLMGRKG</sequence>
<dbReference type="InterPro" id="IPR036291">
    <property type="entry name" value="NAD(P)-bd_dom_sf"/>
</dbReference>
<dbReference type="InterPro" id="IPR050984">
    <property type="entry name" value="Gfo/Idh/MocA_domain"/>
</dbReference>
<dbReference type="RefSeq" id="WP_138002688.1">
    <property type="nucleotide sequence ID" value="NZ_QGQD01000057.1"/>
</dbReference>
<evidence type="ECO:0000259" key="3">
    <source>
        <dbReference type="Pfam" id="PF01408"/>
    </source>
</evidence>
<dbReference type="GO" id="GO:0000166">
    <property type="term" value="F:nucleotide binding"/>
    <property type="evidence" value="ECO:0007669"/>
    <property type="project" value="InterPro"/>
</dbReference>
<dbReference type="SUPFAM" id="SSF55347">
    <property type="entry name" value="Glyceraldehyde-3-phosphate dehydrogenase-like, C-terminal domain"/>
    <property type="match status" value="1"/>
</dbReference>
<dbReference type="Pfam" id="PF22725">
    <property type="entry name" value="GFO_IDH_MocA_C3"/>
    <property type="match status" value="1"/>
</dbReference>
<dbReference type="PANTHER" id="PTHR22604">
    <property type="entry name" value="OXIDOREDUCTASES"/>
    <property type="match status" value="1"/>
</dbReference>
<dbReference type="InterPro" id="IPR055170">
    <property type="entry name" value="GFO_IDH_MocA-like_dom"/>
</dbReference>
<keyword evidence="2 5" id="KW-0560">Oxidoreductase</keyword>
<gene>
    <name evidence="5" type="primary">afr_2</name>
    <name evidence="5" type="ORF">DSM106044_02880</name>
</gene>
<evidence type="ECO:0000313" key="6">
    <source>
        <dbReference type="Proteomes" id="UP000306509"/>
    </source>
</evidence>
<evidence type="ECO:0000313" key="5">
    <source>
        <dbReference type="EMBL" id="TLD00213.1"/>
    </source>
</evidence>
<dbReference type="GO" id="GO:0033712">
    <property type="term" value="F:1,5-anhydro-D-fructose reductase (1,5-anhydro-D-mannitol-forming) activity"/>
    <property type="evidence" value="ECO:0007669"/>
    <property type="project" value="UniProtKB-EC"/>
</dbReference>
<dbReference type="SUPFAM" id="SSF51735">
    <property type="entry name" value="NAD(P)-binding Rossmann-fold domains"/>
    <property type="match status" value="1"/>
</dbReference>
<dbReference type="Gene3D" id="3.30.360.10">
    <property type="entry name" value="Dihydrodipicolinate Reductase, domain 2"/>
    <property type="match status" value="1"/>
</dbReference>
<evidence type="ECO:0000256" key="2">
    <source>
        <dbReference type="ARBA" id="ARBA00023002"/>
    </source>
</evidence>
<name>A0A4U8Q7W0_9FIRM</name>
<dbReference type="Proteomes" id="UP000306509">
    <property type="component" value="Unassembled WGS sequence"/>
</dbReference>
<dbReference type="InterPro" id="IPR000683">
    <property type="entry name" value="Gfo/Idh/MocA-like_OxRdtase_N"/>
</dbReference>
<dbReference type="AlphaFoldDB" id="A0A4U8Q7W0"/>
<dbReference type="STRING" id="180332.GCA_000797495_05119"/>
<dbReference type="Pfam" id="PF01408">
    <property type="entry name" value="GFO_IDH_MocA"/>
    <property type="match status" value="1"/>
</dbReference>